<evidence type="ECO:0000256" key="1">
    <source>
        <dbReference type="SAM" id="Phobius"/>
    </source>
</evidence>
<evidence type="ECO:0000313" key="3">
    <source>
        <dbReference type="Proteomes" id="UP001157133"/>
    </source>
</evidence>
<dbReference type="EMBL" id="BSSU01000002">
    <property type="protein sequence ID" value="GLX80863.1"/>
    <property type="molecule type" value="Genomic_DNA"/>
</dbReference>
<comment type="caution">
    <text evidence="2">The sequence shown here is derived from an EMBL/GenBank/DDBJ whole genome shotgun (WGS) entry which is preliminary data.</text>
</comment>
<keyword evidence="3" id="KW-1185">Reference proteome</keyword>
<gene>
    <name evidence="2" type="ORF">theurythT_03150</name>
</gene>
<proteinExistence type="predicted"/>
<dbReference type="Proteomes" id="UP001157133">
    <property type="component" value="Unassembled WGS sequence"/>
</dbReference>
<reference evidence="2 3" key="1">
    <citation type="submission" date="2023-03" db="EMBL/GenBank/DDBJ databases">
        <title>Draft genome sequence of Thalassotalea eurytherma JCM 18482T.</title>
        <authorList>
            <person name="Sawabe T."/>
        </authorList>
    </citation>
    <scope>NUCLEOTIDE SEQUENCE [LARGE SCALE GENOMIC DNA]</scope>
    <source>
        <strain evidence="2 3">JCM 18482</strain>
    </source>
</reference>
<keyword evidence="1" id="KW-0812">Transmembrane</keyword>
<feature type="transmembrane region" description="Helical" evidence="1">
    <location>
        <begin position="62"/>
        <end position="86"/>
    </location>
</feature>
<keyword evidence="1" id="KW-0472">Membrane</keyword>
<protein>
    <submittedName>
        <fullName evidence="2">Uncharacterized protein</fullName>
    </submittedName>
</protein>
<keyword evidence="1" id="KW-1133">Transmembrane helix</keyword>
<feature type="transmembrane region" description="Helical" evidence="1">
    <location>
        <begin position="107"/>
        <end position="128"/>
    </location>
</feature>
<organism evidence="2 3">
    <name type="scientific">Thalassotalea eurytherma</name>
    <dbReference type="NCBI Taxonomy" id="1144278"/>
    <lineage>
        <taxon>Bacteria</taxon>
        <taxon>Pseudomonadati</taxon>
        <taxon>Pseudomonadota</taxon>
        <taxon>Gammaproteobacteria</taxon>
        <taxon>Alteromonadales</taxon>
        <taxon>Colwelliaceae</taxon>
        <taxon>Thalassotalea</taxon>
    </lineage>
</organism>
<evidence type="ECO:0000313" key="2">
    <source>
        <dbReference type="EMBL" id="GLX80863.1"/>
    </source>
</evidence>
<sequence>MFITGFFINKQAIILNKLITLFHRLACQFIKIKSIIIALLVGSFISFFGLLIFAEINTQNVYLVPCLFTFMWALLLMLFIACFVDIDYLNQANGSMYRRVMNQFKRLWAYFVALLTLFLTAAVIYISIKLIGFWL</sequence>
<name>A0ABQ6GY40_9GAMM</name>
<feature type="transmembrane region" description="Helical" evidence="1">
    <location>
        <begin position="34"/>
        <end position="56"/>
    </location>
</feature>
<accession>A0ABQ6GY40</accession>